<dbReference type="EMBL" id="LXQA010036480">
    <property type="protein sequence ID" value="MCH98014.1"/>
    <property type="molecule type" value="Genomic_DNA"/>
</dbReference>
<comment type="caution">
    <text evidence="1">The sequence shown here is derived from an EMBL/GenBank/DDBJ whole genome shotgun (WGS) entry which is preliminary data.</text>
</comment>
<reference evidence="1 2" key="1">
    <citation type="journal article" date="2018" name="Front. Plant Sci.">
        <title>Red Clover (Trifolium pratense) and Zigzag Clover (T. medium) - A Picture of Genomic Similarities and Differences.</title>
        <authorList>
            <person name="Dluhosova J."/>
            <person name="Istvanek J."/>
            <person name="Nedelnik J."/>
            <person name="Repkova J."/>
        </authorList>
    </citation>
    <scope>NUCLEOTIDE SEQUENCE [LARGE SCALE GENOMIC DNA]</scope>
    <source>
        <strain evidence="2">cv. 10/8</strain>
        <tissue evidence="1">Leaf</tissue>
    </source>
</reference>
<sequence length="135" mass="15270">MDTWIRNFIWSGDVNVRKVCTVSWRKNSNWLIGGTSEKVRFWNDKWLEAPLVELPHLPLEFCASLTAPVSSFVVNGVWRVPDCITKINPVVAQQIKHIILPKAQLPDRLVRSDSKDGTFSAKYAASNLSVHAIVQ</sequence>
<gene>
    <name evidence="1" type="ORF">A2U01_0019013</name>
</gene>
<accession>A0A392NHM5</accession>
<organism evidence="1 2">
    <name type="scientific">Trifolium medium</name>
    <dbReference type="NCBI Taxonomy" id="97028"/>
    <lineage>
        <taxon>Eukaryota</taxon>
        <taxon>Viridiplantae</taxon>
        <taxon>Streptophyta</taxon>
        <taxon>Embryophyta</taxon>
        <taxon>Tracheophyta</taxon>
        <taxon>Spermatophyta</taxon>
        <taxon>Magnoliopsida</taxon>
        <taxon>eudicotyledons</taxon>
        <taxon>Gunneridae</taxon>
        <taxon>Pentapetalae</taxon>
        <taxon>rosids</taxon>
        <taxon>fabids</taxon>
        <taxon>Fabales</taxon>
        <taxon>Fabaceae</taxon>
        <taxon>Papilionoideae</taxon>
        <taxon>50 kb inversion clade</taxon>
        <taxon>NPAAA clade</taxon>
        <taxon>Hologalegina</taxon>
        <taxon>IRL clade</taxon>
        <taxon>Trifolieae</taxon>
        <taxon>Trifolium</taxon>
    </lineage>
</organism>
<protein>
    <submittedName>
        <fullName evidence="1">Uncharacterized protein</fullName>
    </submittedName>
</protein>
<evidence type="ECO:0000313" key="1">
    <source>
        <dbReference type="EMBL" id="MCH98014.1"/>
    </source>
</evidence>
<dbReference type="Proteomes" id="UP000265520">
    <property type="component" value="Unassembled WGS sequence"/>
</dbReference>
<evidence type="ECO:0000313" key="2">
    <source>
        <dbReference type="Proteomes" id="UP000265520"/>
    </source>
</evidence>
<feature type="non-terminal residue" evidence="1">
    <location>
        <position position="135"/>
    </location>
</feature>
<keyword evidence="2" id="KW-1185">Reference proteome</keyword>
<name>A0A392NHM5_9FABA</name>
<dbReference type="AlphaFoldDB" id="A0A392NHM5"/>
<proteinExistence type="predicted"/>